<accession>A0A9C7G822</accession>
<dbReference type="AlphaFoldDB" id="A0A9C7G822"/>
<protein>
    <submittedName>
        <fullName evidence="2">Uncharacterized protein</fullName>
    </submittedName>
</protein>
<evidence type="ECO:0000256" key="1">
    <source>
        <dbReference type="SAM" id="Phobius"/>
    </source>
</evidence>
<name>A0A9C7G822_9BACI</name>
<keyword evidence="3" id="KW-1185">Reference proteome</keyword>
<sequence>MNEKLENHWVYSICTFCITILLTLIVPDYIKEKTKDSLVHNPEISQLLNGTEIENITYLGNDTYMIIANNKNYIAIKKYYSVMNYRWYLYEKINEWG</sequence>
<dbReference type="RefSeq" id="WP_230495948.1">
    <property type="nucleotide sequence ID" value="NZ_CAKJTG010000006.1"/>
</dbReference>
<feature type="transmembrane region" description="Helical" evidence="1">
    <location>
        <begin position="9"/>
        <end position="30"/>
    </location>
</feature>
<evidence type="ECO:0000313" key="2">
    <source>
        <dbReference type="EMBL" id="CAG9607689.1"/>
    </source>
</evidence>
<reference evidence="2" key="1">
    <citation type="submission" date="2021-10" db="EMBL/GenBank/DDBJ databases">
        <authorList>
            <person name="Criscuolo A."/>
        </authorList>
    </citation>
    <scope>NUCLEOTIDE SEQUENCE</scope>
    <source>
        <strain evidence="2">CIP111885</strain>
    </source>
</reference>
<dbReference type="Proteomes" id="UP000789845">
    <property type="component" value="Unassembled WGS sequence"/>
</dbReference>
<keyword evidence="1" id="KW-1133">Transmembrane helix</keyword>
<gene>
    <name evidence="2" type="ORF">NEOCIP111885_01381</name>
</gene>
<organism evidence="2 3">
    <name type="scientific">Pseudoneobacillus rhizosphaerae</name>
    <dbReference type="NCBI Taxonomy" id="2880968"/>
    <lineage>
        <taxon>Bacteria</taxon>
        <taxon>Bacillati</taxon>
        <taxon>Bacillota</taxon>
        <taxon>Bacilli</taxon>
        <taxon>Bacillales</taxon>
        <taxon>Bacillaceae</taxon>
        <taxon>Pseudoneobacillus</taxon>
    </lineage>
</organism>
<dbReference type="EMBL" id="CAKJTG010000006">
    <property type="protein sequence ID" value="CAG9607689.1"/>
    <property type="molecule type" value="Genomic_DNA"/>
</dbReference>
<evidence type="ECO:0000313" key="3">
    <source>
        <dbReference type="Proteomes" id="UP000789845"/>
    </source>
</evidence>
<keyword evidence="1" id="KW-0472">Membrane</keyword>
<comment type="caution">
    <text evidence="2">The sequence shown here is derived from an EMBL/GenBank/DDBJ whole genome shotgun (WGS) entry which is preliminary data.</text>
</comment>
<keyword evidence="1" id="KW-0812">Transmembrane</keyword>
<proteinExistence type="predicted"/>